<accession>A0ABP9Z851</accession>
<feature type="region of interest" description="Disordered" evidence="1">
    <location>
        <begin position="136"/>
        <end position="172"/>
    </location>
</feature>
<feature type="compositionally biased region" description="Polar residues" evidence="1">
    <location>
        <begin position="136"/>
        <end position="159"/>
    </location>
</feature>
<dbReference type="Proteomes" id="UP001473302">
    <property type="component" value="Unassembled WGS sequence"/>
</dbReference>
<dbReference type="EMBL" id="BAABUK010000025">
    <property type="protein sequence ID" value="GAA5815302.1"/>
    <property type="molecule type" value="Genomic_DNA"/>
</dbReference>
<evidence type="ECO:0000256" key="1">
    <source>
        <dbReference type="SAM" id="MobiDB-lite"/>
    </source>
</evidence>
<name>A0ABP9Z851_9FUNG</name>
<evidence type="ECO:0000313" key="3">
    <source>
        <dbReference type="Proteomes" id="UP001473302"/>
    </source>
</evidence>
<evidence type="ECO:0000313" key="2">
    <source>
        <dbReference type="EMBL" id="GAA5815302.1"/>
    </source>
</evidence>
<comment type="caution">
    <text evidence="2">The sequence shown here is derived from an EMBL/GenBank/DDBJ whole genome shotgun (WGS) entry which is preliminary data.</text>
</comment>
<feature type="compositionally biased region" description="Low complexity" evidence="1">
    <location>
        <begin position="160"/>
        <end position="172"/>
    </location>
</feature>
<reference evidence="2 3" key="1">
    <citation type="submission" date="2024-04" db="EMBL/GenBank/DDBJ databases">
        <title>genome sequences of Mucor flavus KT1a and Helicostylum pulchrum KT1b strains isolated from the surface of a dry-aged beef.</title>
        <authorList>
            <person name="Toyotome T."/>
            <person name="Hosono M."/>
            <person name="Torimaru M."/>
            <person name="Fukuda K."/>
            <person name="Mikami N."/>
        </authorList>
    </citation>
    <scope>NUCLEOTIDE SEQUENCE [LARGE SCALE GENOMIC DNA]</scope>
    <source>
        <strain evidence="2 3">KT1a</strain>
    </source>
</reference>
<gene>
    <name evidence="2" type="ORF">MFLAVUS_008808</name>
</gene>
<sequence length="179" mass="19364">MFPDFWELSGDNIWDTVNLNAWIELDEIAAQTLKRDVKADGPTVTKIRNAIFDSELLFMLKDIFLPRPEKPSMIANGEVDNENSEKGENDSGSGNSNAIINDNNSGGCIVSSIVRGSTVCCGTVHSSTFRGSTYRSSTVYDNTVPSSTIRNSNTPITAHSSDNSSSSDSDINNSAISIF</sequence>
<organism evidence="2 3">
    <name type="scientific">Mucor flavus</name>
    <dbReference type="NCBI Taxonomy" id="439312"/>
    <lineage>
        <taxon>Eukaryota</taxon>
        <taxon>Fungi</taxon>
        <taxon>Fungi incertae sedis</taxon>
        <taxon>Mucoromycota</taxon>
        <taxon>Mucoromycotina</taxon>
        <taxon>Mucoromycetes</taxon>
        <taxon>Mucorales</taxon>
        <taxon>Mucorineae</taxon>
        <taxon>Mucoraceae</taxon>
        <taxon>Mucor</taxon>
    </lineage>
</organism>
<keyword evidence="3" id="KW-1185">Reference proteome</keyword>
<feature type="region of interest" description="Disordered" evidence="1">
    <location>
        <begin position="73"/>
        <end position="98"/>
    </location>
</feature>
<protein>
    <submittedName>
        <fullName evidence="2">Uncharacterized protein</fullName>
    </submittedName>
</protein>
<proteinExistence type="predicted"/>